<accession>A0AAV5ED00</accession>
<evidence type="ECO:0000313" key="3">
    <source>
        <dbReference type="Proteomes" id="UP001054889"/>
    </source>
</evidence>
<evidence type="ECO:0000256" key="1">
    <source>
        <dbReference type="SAM" id="MobiDB-lite"/>
    </source>
</evidence>
<dbReference type="PANTHER" id="PTHR46821">
    <property type="entry name" value="OS07G0586332 PROTEIN"/>
    <property type="match status" value="1"/>
</dbReference>
<feature type="compositionally biased region" description="Gly residues" evidence="1">
    <location>
        <begin position="1"/>
        <end position="14"/>
    </location>
</feature>
<name>A0AAV5ED00_ELECO</name>
<sequence>MPGSQDGGRGGTGLGVMKNNAKNRENREAIRPACTDFGLAHVKSDPDADGKPESGLIAEGELIAQGDNVTGHPDGGCDDDVSVVAESTVTTMVNGKGNIASKSPEDDEGFTFASPTEAASTSGFDRINVDSGMNCNGGSRTGTGTEWWRRQDNGTMAGSGVKDYVMEWIRSEIKKERPKNDWIAGPAATNPVP</sequence>
<reference evidence="2" key="1">
    <citation type="journal article" date="2018" name="DNA Res.">
        <title>Multiple hybrid de novo genome assembly of finger millet, an orphan allotetraploid crop.</title>
        <authorList>
            <person name="Hatakeyama M."/>
            <person name="Aluri S."/>
            <person name="Balachadran M.T."/>
            <person name="Sivarajan S.R."/>
            <person name="Patrignani A."/>
            <person name="Gruter S."/>
            <person name="Poveda L."/>
            <person name="Shimizu-Inatsugi R."/>
            <person name="Baeten J."/>
            <person name="Francoijs K.J."/>
            <person name="Nataraja K.N."/>
            <person name="Reddy Y.A.N."/>
            <person name="Phadnis S."/>
            <person name="Ravikumar R.L."/>
            <person name="Schlapbach R."/>
            <person name="Sreeman S.M."/>
            <person name="Shimizu K.K."/>
        </authorList>
    </citation>
    <scope>NUCLEOTIDE SEQUENCE</scope>
</reference>
<reference evidence="2" key="2">
    <citation type="submission" date="2021-12" db="EMBL/GenBank/DDBJ databases">
        <title>Resequencing data analysis of finger millet.</title>
        <authorList>
            <person name="Hatakeyama M."/>
            <person name="Aluri S."/>
            <person name="Balachadran M.T."/>
            <person name="Sivarajan S.R."/>
            <person name="Poveda L."/>
            <person name="Shimizu-Inatsugi R."/>
            <person name="Schlapbach R."/>
            <person name="Sreeman S.M."/>
            <person name="Shimizu K.K."/>
        </authorList>
    </citation>
    <scope>NUCLEOTIDE SEQUENCE</scope>
</reference>
<protein>
    <submittedName>
        <fullName evidence="2">Uncharacterized protein</fullName>
    </submittedName>
</protein>
<dbReference type="Proteomes" id="UP001054889">
    <property type="component" value="Unassembled WGS sequence"/>
</dbReference>
<feature type="region of interest" description="Disordered" evidence="1">
    <location>
        <begin position="1"/>
        <end position="29"/>
    </location>
</feature>
<gene>
    <name evidence="2" type="primary">gb07740</name>
    <name evidence="2" type="ORF">PR202_gb07740</name>
</gene>
<dbReference type="InterPro" id="IPR044576">
    <property type="entry name" value="At4g25390-like"/>
</dbReference>
<keyword evidence="3" id="KW-1185">Reference proteome</keyword>
<organism evidence="2 3">
    <name type="scientific">Eleusine coracana subsp. coracana</name>
    <dbReference type="NCBI Taxonomy" id="191504"/>
    <lineage>
        <taxon>Eukaryota</taxon>
        <taxon>Viridiplantae</taxon>
        <taxon>Streptophyta</taxon>
        <taxon>Embryophyta</taxon>
        <taxon>Tracheophyta</taxon>
        <taxon>Spermatophyta</taxon>
        <taxon>Magnoliopsida</taxon>
        <taxon>Liliopsida</taxon>
        <taxon>Poales</taxon>
        <taxon>Poaceae</taxon>
        <taxon>PACMAD clade</taxon>
        <taxon>Chloridoideae</taxon>
        <taxon>Cynodonteae</taxon>
        <taxon>Eleusininae</taxon>
        <taxon>Eleusine</taxon>
    </lineage>
</organism>
<dbReference type="AlphaFoldDB" id="A0AAV5ED00"/>
<dbReference type="EMBL" id="BQKI01000074">
    <property type="protein sequence ID" value="GJN20370.1"/>
    <property type="molecule type" value="Genomic_DNA"/>
</dbReference>
<comment type="caution">
    <text evidence="2">The sequence shown here is derived from an EMBL/GenBank/DDBJ whole genome shotgun (WGS) entry which is preliminary data.</text>
</comment>
<dbReference type="PANTHER" id="PTHR46821:SF10">
    <property type="entry name" value="PROTEIN KINASE DOMAIN-CONTAINING PROTEIN"/>
    <property type="match status" value="1"/>
</dbReference>
<evidence type="ECO:0000313" key="2">
    <source>
        <dbReference type="EMBL" id="GJN20370.1"/>
    </source>
</evidence>
<proteinExistence type="predicted"/>
<feature type="region of interest" description="Disordered" evidence="1">
    <location>
        <begin position="95"/>
        <end position="117"/>
    </location>
</feature>